<name>A0AAW1E562_ZOAVI</name>
<feature type="chain" id="PRO_5044002067" description="Chemokine interleukin-8-like domain-containing protein" evidence="2">
    <location>
        <begin position="21"/>
        <end position="98"/>
    </location>
</feature>
<dbReference type="GO" id="GO:0005615">
    <property type="term" value="C:extracellular space"/>
    <property type="evidence" value="ECO:0007669"/>
    <property type="project" value="UniProtKB-KW"/>
</dbReference>
<dbReference type="SUPFAM" id="SSF54117">
    <property type="entry name" value="Interleukin 8-like chemokines"/>
    <property type="match status" value="1"/>
</dbReference>
<dbReference type="GO" id="GO:0008009">
    <property type="term" value="F:chemokine activity"/>
    <property type="evidence" value="ECO:0007669"/>
    <property type="project" value="InterPro"/>
</dbReference>
<comment type="caution">
    <text evidence="4">The sequence shown here is derived from an EMBL/GenBank/DDBJ whole genome shotgun (WGS) entry which is preliminary data.</text>
</comment>
<evidence type="ECO:0000313" key="4">
    <source>
        <dbReference type="EMBL" id="KAK9517212.1"/>
    </source>
</evidence>
<proteinExistence type="predicted"/>
<keyword evidence="2" id="KW-0732">Signal</keyword>
<dbReference type="InterPro" id="IPR001811">
    <property type="entry name" value="Chemokine_IL8-like_dom"/>
</dbReference>
<evidence type="ECO:0000256" key="2">
    <source>
        <dbReference type="SAM" id="SignalP"/>
    </source>
</evidence>
<evidence type="ECO:0000313" key="5">
    <source>
        <dbReference type="Proteomes" id="UP001488805"/>
    </source>
</evidence>
<keyword evidence="5" id="KW-1185">Reference proteome</keyword>
<feature type="domain" description="Chemokine interleukin-8-like" evidence="3">
    <location>
        <begin position="31"/>
        <end position="89"/>
    </location>
</feature>
<reference evidence="4 5" key="1">
    <citation type="journal article" date="2024" name="Genome Biol. Evol.">
        <title>Chromosome-level genome assembly of the viviparous eelpout Zoarces viviparus.</title>
        <authorList>
            <person name="Fuhrmann N."/>
            <person name="Brasseur M.V."/>
            <person name="Bakowski C.E."/>
            <person name="Podsiadlowski L."/>
            <person name="Prost S."/>
            <person name="Krehenwinkel H."/>
            <person name="Mayer C."/>
        </authorList>
    </citation>
    <scope>NUCLEOTIDE SEQUENCE [LARGE SCALE GENOMIC DNA]</scope>
    <source>
        <strain evidence="4">NO-MEL_2022_Ind0_liver</strain>
    </source>
</reference>
<evidence type="ECO:0000256" key="1">
    <source>
        <dbReference type="ARBA" id="ARBA00022514"/>
    </source>
</evidence>
<dbReference type="AlphaFoldDB" id="A0AAW1E562"/>
<dbReference type="SMART" id="SM00199">
    <property type="entry name" value="SCY"/>
    <property type="match status" value="1"/>
</dbReference>
<evidence type="ECO:0000259" key="3">
    <source>
        <dbReference type="SMART" id="SM00199"/>
    </source>
</evidence>
<dbReference type="GO" id="GO:0006955">
    <property type="term" value="P:immune response"/>
    <property type="evidence" value="ECO:0007669"/>
    <property type="project" value="InterPro"/>
</dbReference>
<feature type="signal peptide" evidence="2">
    <location>
        <begin position="1"/>
        <end position="20"/>
    </location>
</feature>
<gene>
    <name evidence="4" type="ORF">VZT92_025098</name>
</gene>
<dbReference type="Proteomes" id="UP001488805">
    <property type="component" value="Unassembled WGS sequence"/>
</dbReference>
<protein>
    <recommendedName>
        <fullName evidence="3">Chemokine interleukin-8-like domain-containing protein</fullName>
    </recommendedName>
</protein>
<dbReference type="PROSITE" id="PS51257">
    <property type="entry name" value="PROKAR_LIPOPROTEIN"/>
    <property type="match status" value="1"/>
</dbReference>
<accession>A0AAW1E562</accession>
<dbReference type="EMBL" id="JBCEZU010000575">
    <property type="protein sequence ID" value="KAK9517212.1"/>
    <property type="molecule type" value="Genomic_DNA"/>
</dbReference>
<sequence>MKTLCFTLGLLLLTACCCNAMPKALQFNTAPGNCCFNVCTRSLPLKRVSSIAKTHSSCLNQAFIVQTIKGRQICYSGTFQWALDVYNQLHIDSSNQQQ</sequence>
<organism evidence="4 5">
    <name type="scientific">Zoarces viviparus</name>
    <name type="common">Viviparous eelpout</name>
    <name type="synonym">Blennius viviparus</name>
    <dbReference type="NCBI Taxonomy" id="48416"/>
    <lineage>
        <taxon>Eukaryota</taxon>
        <taxon>Metazoa</taxon>
        <taxon>Chordata</taxon>
        <taxon>Craniata</taxon>
        <taxon>Vertebrata</taxon>
        <taxon>Euteleostomi</taxon>
        <taxon>Actinopterygii</taxon>
        <taxon>Neopterygii</taxon>
        <taxon>Teleostei</taxon>
        <taxon>Neoteleostei</taxon>
        <taxon>Acanthomorphata</taxon>
        <taxon>Eupercaria</taxon>
        <taxon>Perciformes</taxon>
        <taxon>Cottioidei</taxon>
        <taxon>Zoarcales</taxon>
        <taxon>Zoarcidae</taxon>
        <taxon>Zoarcinae</taxon>
        <taxon>Zoarces</taxon>
    </lineage>
</organism>
<dbReference type="Gene3D" id="2.40.50.40">
    <property type="match status" value="1"/>
</dbReference>
<keyword evidence="1" id="KW-0202">Cytokine</keyword>
<dbReference type="Pfam" id="PF00048">
    <property type="entry name" value="IL8"/>
    <property type="match status" value="1"/>
</dbReference>
<dbReference type="InterPro" id="IPR036048">
    <property type="entry name" value="Interleukin_8-like_sf"/>
</dbReference>